<protein>
    <submittedName>
        <fullName evidence="2">DUF6717 family protein</fullName>
    </submittedName>
</protein>
<evidence type="ECO:0000313" key="2">
    <source>
        <dbReference type="EMBL" id="XBH01748.1"/>
    </source>
</evidence>
<dbReference type="EMBL" id="CP155447">
    <property type="protein sequence ID" value="XBH01748.1"/>
    <property type="molecule type" value="Genomic_DNA"/>
</dbReference>
<keyword evidence="1" id="KW-1133">Transmembrane helix</keyword>
<dbReference type="Pfam" id="PF20475">
    <property type="entry name" value="DUF6717"/>
    <property type="match status" value="1"/>
</dbReference>
<dbReference type="AlphaFoldDB" id="A0AAU7C8N9"/>
<feature type="transmembrane region" description="Helical" evidence="1">
    <location>
        <begin position="9"/>
        <end position="29"/>
    </location>
</feature>
<evidence type="ECO:0000256" key="1">
    <source>
        <dbReference type="SAM" id="Phobius"/>
    </source>
</evidence>
<name>A0AAU7C8N9_9BACT</name>
<reference evidence="2" key="1">
    <citation type="submission" date="2024-05" db="EMBL/GenBank/DDBJ databases">
        <title>Planctomycetes of the genus Singulisphaera possess chitinolytic capabilities.</title>
        <authorList>
            <person name="Ivanova A."/>
        </authorList>
    </citation>
    <scope>NUCLEOTIDE SEQUENCE</scope>
    <source>
        <strain evidence="2">Ch08T</strain>
    </source>
</reference>
<keyword evidence="1" id="KW-0472">Membrane</keyword>
<organism evidence="2">
    <name type="scientific">Singulisphaera sp. Ch08</name>
    <dbReference type="NCBI Taxonomy" id="3120278"/>
    <lineage>
        <taxon>Bacteria</taxon>
        <taxon>Pseudomonadati</taxon>
        <taxon>Planctomycetota</taxon>
        <taxon>Planctomycetia</taxon>
        <taxon>Isosphaerales</taxon>
        <taxon>Isosphaeraceae</taxon>
        <taxon>Singulisphaera</taxon>
    </lineage>
</organism>
<dbReference type="InterPro" id="IPR046562">
    <property type="entry name" value="DUF6717"/>
</dbReference>
<sequence>MPIVRKTRWTLVGAAFAILILGLGTYGYLTRRAGLAGPSSNSIMVITPYWFNGTWVFDDPGVGLKREPFVAGVPEMIDVLAKDIPDAKEGFRLLFSANRFPGTQKTLTWIRGDSLGNYYRLDDPPMEGWICPAMFKYYKTPPKALHVRAERLRRS</sequence>
<accession>A0AAU7C8N9</accession>
<gene>
    <name evidence="2" type="ORF">V5E97_25810</name>
</gene>
<proteinExistence type="predicted"/>
<keyword evidence="1" id="KW-0812">Transmembrane</keyword>
<dbReference type="RefSeq" id="WP_406694494.1">
    <property type="nucleotide sequence ID" value="NZ_CP155447.1"/>
</dbReference>